<evidence type="ECO:0000256" key="9">
    <source>
        <dbReference type="ARBA" id="ARBA00023136"/>
    </source>
</evidence>
<keyword evidence="4 12" id="KW-0328">Glycosyltransferase</keyword>
<feature type="transmembrane region" description="Helical" evidence="12">
    <location>
        <begin position="218"/>
        <end position="238"/>
    </location>
</feature>
<feature type="transmembrane region" description="Helical" evidence="12">
    <location>
        <begin position="95"/>
        <end position="113"/>
    </location>
</feature>
<protein>
    <recommendedName>
        <fullName evidence="12">Mannosyltransferase</fullName>
        <ecNumber evidence="12">2.4.1.-</ecNumber>
    </recommendedName>
</protein>
<organism evidence="13 14">
    <name type="scientific">Colletotrichum sojae</name>
    <dbReference type="NCBI Taxonomy" id="2175907"/>
    <lineage>
        <taxon>Eukaryota</taxon>
        <taxon>Fungi</taxon>
        <taxon>Dikarya</taxon>
        <taxon>Ascomycota</taxon>
        <taxon>Pezizomycotina</taxon>
        <taxon>Sordariomycetes</taxon>
        <taxon>Hypocreomycetidae</taxon>
        <taxon>Glomerellales</taxon>
        <taxon>Glomerellaceae</taxon>
        <taxon>Colletotrichum</taxon>
        <taxon>Colletotrichum orchidearum species complex</taxon>
    </lineage>
</organism>
<evidence type="ECO:0000256" key="10">
    <source>
        <dbReference type="ARBA" id="ARBA00044721"/>
    </source>
</evidence>
<keyword evidence="9 12" id="KW-0472">Membrane</keyword>
<evidence type="ECO:0000256" key="12">
    <source>
        <dbReference type="RuleBase" id="RU363075"/>
    </source>
</evidence>
<keyword evidence="6 12" id="KW-0812">Transmembrane</keyword>
<dbReference type="PANTHER" id="PTHR22760">
    <property type="entry name" value="GLYCOSYLTRANSFERASE"/>
    <property type="match status" value="1"/>
</dbReference>
<feature type="transmembrane region" description="Helical" evidence="12">
    <location>
        <begin position="352"/>
        <end position="378"/>
    </location>
</feature>
<sequence>MPQTDLFLLGLIPALVTLHLLLAPDTKVEESFNIQAAHDVLVYGTPTRDVSARLRAAYDHFDFPGAVPRTFVGPVLLAGLGGPVVSLVGFANAQLVVRALLGLANAAALVVFARSLGRGLGLGVQRWWILLLLSQFHIPFYASRTLPNMFAFALTTLASANLLAHPEPQTWAPRQRVAISLLVFAAVIFRSEAALLLATTGLHLLLTGQTTIPRLIRPFLISFTVAVAVSVPLDSYFWQKPLWPELWGFYYNAVLGSSSNWGVSPWHFYFTSALPRLLVNPLTFLLLIPLALSQPATSRVARGLVLPPLLFVAIYSLQPHKEARFIFYAVPPLTAAAAQGANYIFSRRSKSPLFALASAAVALTTLAAFAASTGMLLLSSLNYPGGDALRQLHALVPASSSVAAVHTDVLSCMTGVTLFGQNPAGLPKDPHSRALETSLGADAGTTAPVLVFDKTEDKAVLSDPAFWSRFDYVLAEDPASVRGGQWETIGVVQGYAGIEVLRPGAKASAIEEEEEGEKLLGRGLLVKQIRDRVRKLTGGWWVGPRLEPRIRILKRVKDAGAGARIVSA</sequence>
<dbReference type="AlphaFoldDB" id="A0A8H6MZ04"/>
<dbReference type="EMBL" id="WIGN01000045">
    <property type="protein sequence ID" value="KAF6814247.1"/>
    <property type="molecule type" value="Genomic_DNA"/>
</dbReference>
<evidence type="ECO:0000256" key="1">
    <source>
        <dbReference type="ARBA" id="ARBA00004477"/>
    </source>
</evidence>
<dbReference type="EC" id="2.4.1.-" evidence="12"/>
<evidence type="ECO:0000313" key="14">
    <source>
        <dbReference type="Proteomes" id="UP000652219"/>
    </source>
</evidence>
<comment type="caution">
    <text evidence="13">The sequence shown here is derived from an EMBL/GenBank/DDBJ whole genome shotgun (WGS) entry which is preliminary data.</text>
</comment>
<feature type="transmembrane region" description="Helical" evidence="12">
    <location>
        <begin position="325"/>
        <end position="345"/>
    </location>
</feature>
<evidence type="ECO:0000256" key="8">
    <source>
        <dbReference type="ARBA" id="ARBA00022989"/>
    </source>
</evidence>
<keyword evidence="8 12" id="KW-1133">Transmembrane helix</keyword>
<dbReference type="Proteomes" id="UP000652219">
    <property type="component" value="Unassembled WGS sequence"/>
</dbReference>
<comment type="catalytic activity">
    <reaction evidence="11">
        <text>an alpha-D-Man-(1-&gt;2)-alpha-D-Man-(1-&gt;2)-alpha-D-Man-(1-&gt;3)-[alpha-D-Man-(1-&gt;2)-alpha-D-Man-(1-&gt;3)-alpha-D-Man-(1-&gt;6)]-beta-D-Man-(1-&gt;4)-beta-D-GlcNAc-(1-&gt;4)-alpha-D-GlcNAc-diphospho-di-trans,poly-cis-dolichol + a di-trans,poly-cis-dolichyl beta-D-mannosyl phosphate = an alpha-D-Man-(1-&gt;2)-alpha-D-Man-(1-&gt;2)-alpha-D-Man-(1-&gt;3)-[alpha-D-Man-(1-&gt;2)-alpha-D-Man-(1-&gt;3)-[alpha-D-Man-(1-&gt;6)]-alpha-D-Man-(1-&gt;6)]-beta-D-Man-(1-&gt;4)-beta-D-GlcNAc-(1-&gt;4)-alpha-D-GlcNAc-diphospho-di-trans,poly-cis-dolichol + a di-trans,poly-cis-dolichyl phosphate + H(+)</text>
        <dbReference type="Rhea" id="RHEA:29535"/>
        <dbReference type="Rhea" id="RHEA-COMP:19498"/>
        <dbReference type="Rhea" id="RHEA-COMP:19501"/>
        <dbReference type="Rhea" id="RHEA-COMP:19518"/>
        <dbReference type="Rhea" id="RHEA-COMP:19519"/>
        <dbReference type="ChEBI" id="CHEBI:15378"/>
        <dbReference type="ChEBI" id="CHEBI:57683"/>
        <dbReference type="ChEBI" id="CHEBI:58211"/>
        <dbReference type="ChEBI" id="CHEBI:132517"/>
        <dbReference type="ChEBI" id="CHEBI:132519"/>
        <dbReference type="EC" id="2.4.1.260"/>
    </reaction>
    <physiologicalReaction direction="left-to-right" evidence="11">
        <dbReference type="Rhea" id="RHEA:29536"/>
    </physiologicalReaction>
</comment>
<evidence type="ECO:0000256" key="6">
    <source>
        <dbReference type="ARBA" id="ARBA00022692"/>
    </source>
</evidence>
<comment type="similarity">
    <text evidence="3 12">Belongs to the glycosyltransferase 22 family.</text>
</comment>
<dbReference type="GO" id="GO:0006487">
    <property type="term" value="P:protein N-linked glycosylation"/>
    <property type="evidence" value="ECO:0007669"/>
    <property type="project" value="TreeGrafter"/>
</dbReference>
<accession>A0A8H6MZ04</accession>
<dbReference type="GO" id="GO:0005789">
    <property type="term" value="C:endoplasmic reticulum membrane"/>
    <property type="evidence" value="ECO:0007669"/>
    <property type="project" value="UniProtKB-SubCell"/>
</dbReference>
<dbReference type="InterPro" id="IPR005599">
    <property type="entry name" value="GPI_mannosylTrfase"/>
</dbReference>
<evidence type="ECO:0000256" key="3">
    <source>
        <dbReference type="ARBA" id="ARBA00007063"/>
    </source>
</evidence>
<dbReference type="Pfam" id="PF03901">
    <property type="entry name" value="Glyco_transf_22"/>
    <property type="match status" value="1"/>
</dbReference>
<keyword evidence="5 13" id="KW-0808">Transferase</keyword>
<comment type="pathway">
    <text evidence="2">Protein modification; protein glycosylation.</text>
</comment>
<evidence type="ECO:0000256" key="2">
    <source>
        <dbReference type="ARBA" id="ARBA00004922"/>
    </source>
</evidence>
<name>A0A8H6MZ04_9PEZI</name>
<keyword evidence="7 12" id="KW-0256">Endoplasmic reticulum</keyword>
<dbReference type="UniPathway" id="UPA00378"/>
<proteinExistence type="inferred from homology"/>
<comment type="function">
    <text evidence="10">Mannosyltransferase that operates in the biosynthetic pathway of dolichol-linked oligosaccharides, the glycan precursors employed in protein asparagine (N)-glycosylation. The assembly of dolichol-linked oligosaccharides begins on the cytosolic side of the endoplasmic reticulum membrane and finishes in its lumen. The sequential addition of sugars to dolichol pyrophosphate produces dolichol-linked oligosaccharides containing fourteen sugars, including two GlcNAcs, nine mannoses and three glucoses. Once assembled, the oligosaccharide is transferred from the lipid to nascent proteins by oligosaccharyltransferases. In the lumen of the endoplasmic reticulum, adds the eighth mannose residue in an alpha-1,6 linkage onto Man(7)GlcNAc(2)-PP-dolichol to produce Man(8)GlcNAc(2)-PP-dolichol.</text>
</comment>
<feature type="transmembrane region" description="Helical" evidence="12">
    <location>
        <begin position="6"/>
        <end position="23"/>
    </location>
</feature>
<evidence type="ECO:0000256" key="7">
    <source>
        <dbReference type="ARBA" id="ARBA00022824"/>
    </source>
</evidence>
<evidence type="ECO:0000256" key="5">
    <source>
        <dbReference type="ARBA" id="ARBA00022679"/>
    </source>
</evidence>
<evidence type="ECO:0000313" key="13">
    <source>
        <dbReference type="EMBL" id="KAF6814247.1"/>
    </source>
</evidence>
<gene>
    <name evidence="13" type="ORF">CSOJ01_04138</name>
</gene>
<feature type="transmembrane region" description="Helical" evidence="12">
    <location>
        <begin position="266"/>
        <end position="288"/>
    </location>
</feature>
<reference evidence="13 14" key="1">
    <citation type="journal article" date="2020" name="Phytopathology">
        <title>Genome Sequence Resources of Colletotrichum truncatum, C. plurivorum, C. musicola, and C. sojae: Four Species Pathogenic to Soybean (Glycine max).</title>
        <authorList>
            <person name="Rogerio F."/>
            <person name="Boufleur T.R."/>
            <person name="Ciampi-Guillardi M."/>
            <person name="Sukno S.A."/>
            <person name="Thon M.R."/>
            <person name="Massola Junior N.S."/>
            <person name="Baroncelli R."/>
        </authorList>
    </citation>
    <scope>NUCLEOTIDE SEQUENCE [LARGE SCALE GENOMIC DNA]</scope>
    <source>
        <strain evidence="13 14">LFN0009</strain>
    </source>
</reference>
<dbReference type="GO" id="GO:0052917">
    <property type="term" value="F:dol-P-Man:Man(7)GlcNAc(2)-PP-Dol alpha-1,6-mannosyltransferase activity"/>
    <property type="evidence" value="ECO:0007669"/>
    <property type="project" value="UniProtKB-EC"/>
</dbReference>
<evidence type="ECO:0000256" key="4">
    <source>
        <dbReference type="ARBA" id="ARBA00022676"/>
    </source>
</evidence>
<comment type="subcellular location">
    <subcellularLocation>
        <location evidence="1 12">Endoplasmic reticulum membrane</location>
        <topology evidence="1 12">Multi-pass membrane protein</topology>
    </subcellularLocation>
</comment>
<dbReference type="PANTHER" id="PTHR22760:SF1">
    <property type="entry name" value="DOL-P-MAN:MAN(7)GLCNAC(2)-PP-DOL ALPHA-1,6-MANNOSYLTRANSFERASE"/>
    <property type="match status" value="1"/>
</dbReference>
<feature type="transmembrane region" description="Helical" evidence="12">
    <location>
        <begin position="177"/>
        <end position="206"/>
    </location>
</feature>
<feature type="transmembrane region" description="Helical" evidence="12">
    <location>
        <begin position="300"/>
        <end position="319"/>
    </location>
</feature>
<evidence type="ECO:0000256" key="11">
    <source>
        <dbReference type="ARBA" id="ARBA00048899"/>
    </source>
</evidence>
<keyword evidence="14" id="KW-1185">Reference proteome</keyword>